<dbReference type="CDD" id="cd03386">
    <property type="entry name" value="PAP2_Aur1_like"/>
    <property type="match status" value="1"/>
</dbReference>
<dbReference type="AlphaFoldDB" id="N9RJ23"/>
<feature type="transmembrane region" description="Helical" evidence="1">
    <location>
        <begin position="278"/>
        <end position="296"/>
    </location>
</feature>
<feature type="transmembrane region" description="Helical" evidence="1">
    <location>
        <begin position="225"/>
        <end position="242"/>
    </location>
</feature>
<protein>
    <recommendedName>
        <fullName evidence="2">Tyrosine specific protein phosphatases domain-containing protein</fullName>
    </recommendedName>
</protein>
<dbReference type="EMBL" id="APRN01000036">
    <property type="protein sequence ID" value="ENX57969.1"/>
    <property type="molecule type" value="Genomic_DNA"/>
</dbReference>
<dbReference type="InterPro" id="IPR000340">
    <property type="entry name" value="Dual-sp_phosphatase_cat-dom"/>
</dbReference>
<evidence type="ECO:0000313" key="3">
    <source>
        <dbReference type="EMBL" id="ENX57969.1"/>
    </source>
</evidence>
<feature type="transmembrane region" description="Helical" evidence="1">
    <location>
        <begin position="187"/>
        <end position="205"/>
    </location>
</feature>
<sequence>MQNNILDRQLGTWKWGLLCLVLLAPFFFLTYGFANQYASSLSNVPSIVFEWEHHIPLWPWTIVPYWSIDLFYGLSLLLCWNRFELKQHSLRLFVAQIISISCFLIFPLKFSFERAELHGFFGLWFDVLMGFDKPFNQAPSLHIVLLVILWDFYRRHIQANYRWLVHLWSFLIGLSVLTTWQHQFIDIPLGLLVGAFCLWLFPLTVKAPYQKNGLQQLTSKHLKLGCFYLIGALVCTAPAFLFKGAWLWMLYPAISLFLVALAYFLVRPHFFQKQENGQMTVAAWLLFAPYSLVAWINSRVWTYQHPKDSLILQLNGVDLYLGRIPTTEHSKQYHGVFDCCAELPANNVHHYEKYSTLDLIPIQSPQLLEAAKKFDHFIQPLIQANESQQVLIFCALGYSRSCSVLIAWLLQQGYVNTSEEAVSLIQKSRPWIVLSETHIAEIKRFQLLLTQEKQL</sequence>
<name>N9RJ23_9GAMM</name>
<keyword evidence="1" id="KW-0472">Membrane</keyword>
<feature type="transmembrane region" description="Helical" evidence="1">
    <location>
        <begin position="135"/>
        <end position="153"/>
    </location>
</feature>
<feature type="transmembrane region" description="Helical" evidence="1">
    <location>
        <begin position="248"/>
        <end position="266"/>
    </location>
</feature>
<dbReference type="InterPro" id="IPR029021">
    <property type="entry name" value="Prot-tyrosine_phosphatase-like"/>
</dbReference>
<dbReference type="PATRIC" id="fig|1217700.3.peg.2298"/>
<dbReference type="RefSeq" id="WP_005203557.1">
    <property type="nucleotide sequence ID" value="NZ_KB850072.1"/>
</dbReference>
<dbReference type="OrthoDB" id="256494at2"/>
<keyword evidence="1" id="KW-0812">Transmembrane</keyword>
<comment type="caution">
    <text evidence="3">The sequence shown here is derived from an EMBL/GenBank/DDBJ whole genome shotgun (WGS) entry which is preliminary data.</text>
</comment>
<keyword evidence="1" id="KW-1133">Transmembrane helix</keyword>
<evidence type="ECO:0000313" key="4">
    <source>
        <dbReference type="Proteomes" id="UP000013084"/>
    </source>
</evidence>
<feature type="transmembrane region" description="Helical" evidence="1">
    <location>
        <begin position="58"/>
        <end position="80"/>
    </location>
</feature>
<dbReference type="SUPFAM" id="SSF52799">
    <property type="entry name" value="(Phosphotyrosine protein) phosphatases II"/>
    <property type="match status" value="1"/>
</dbReference>
<dbReference type="Proteomes" id="UP000013084">
    <property type="component" value="Unassembled WGS sequence"/>
</dbReference>
<dbReference type="PANTHER" id="PTHR47216">
    <property type="match status" value="1"/>
</dbReference>
<dbReference type="PROSITE" id="PS50056">
    <property type="entry name" value="TYR_PHOSPHATASE_2"/>
    <property type="match status" value="1"/>
</dbReference>
<dbReference type="InterPro" id="IPR000387">
    <property type="entry name" value="Tyr_Pase_dom"/>
</dbReference>
<keyword evidence="4" id="KW-1185">Reference proteome</keyword>
<dbReference type="HOGENOM" id="CLU_031173_0_0_6"/>
<evidence type="ECO:0000259" key="2">
    <source>
        <dbReference type="PROSITE" id="PS50056"/>
    </source>
</evidence>
<gene>
    <name evidence="3" type="ORF">F902_02369</name>
</gene>
<feature type="domain" description="Tyrosine specific protein phosphatases" evidence="2">
    <location>
        <begin position="372"/>
        <end position="440"/>
    </location>
</feature>
<organism evidence="3 4">
    <name type="scientific">Acinetobacter higginsii</name>
    <dbReference type="NCBI Taxonomy" id="70347"/>
    <lineage>
        <taxon>Bacteria</taxon>
        <taxon>Pseudomonadati</taxon>
        <taxon>Pseudomonadota</taxon>
        <taxon>Gammaproteobacteria</taxon>
        <taxon>Moraxellales</taxon>
        <taxon>Moraxellaceae</taxon>
        <taxon>Acinetobacter</taxon>
    </lineage>
</organism>
<dbReference type="PANTHER" id="PTHR47216:SF4">
    <property type="entry name" value="OS01G0859400 PROTEIN"/>
    <property type="match status" value="1"/>
</dbReference>
<feature type="transmembrane region" description="Helical" evidence="1">
    <location>
        <begin position="92"/>
        <end position="112"/>
    </location>
</feature>
<proteinExistence type="predicted"/>
<accession>N9RJ23</accession>
<dbReference type="Pfam" id="PF00782">
    <property type="entry name" value="DSPc"/>
    <property type="match status" value="1"/>
</dbReference>
<dbReference type="Gene3D" id="3.90.190.10">
    <property type="entry name" value="Protein tyrosine phosphatase superfamily"/>
    <property type="match status" value="1"/>
</dbReference>
<feature type="transmembrane region" description="Helical" evidence="1">
    <location>
        <begin position="165"/>
        <end position="181"/>
    </location>
</feature>
<reference evidence="3 4" key="1">
    <citation type="submission" date="2013-02" db="EMBL/GenBank/DDBJ databases">
        <title>The Genome Sequence of Acinetobacter sp. CIP 70.18.</title>
        <authorList>
            <consortium name="The Broad Institute Genome Sequencing Platform"/>
            <consortium name="The Broad Institute Genome Sequencing Center for Infectious Disease"/>
            <person name="Cerqueira G."/>
            <person name="Feldgarden M."/>
            <person name="Courvalin P."/>
            <person name="Perichon B."/>
            <person name="Grillot-Courvalin C."/>
            <person name="Clermont D."/>
            <person name="Rocha E."/>
            <person name="Yoon E.-J."/>
            <person name="Nemec A."/>
            <person name="Walker B."/>
            <person name="Young S.K."/>
            <person name="Zeng Q."/>
            <person name="Gargeya S."/>
            <person name="Fitzgerald M."/>
            <person name="Haas B."/>
            <person name="Abouelleil A."/>
            <person name="Alvarado L."/>
            <person name="Arachchi H.M."/>
            <person name="Berlin A.M."/>
            <person name="Chapman S.B."/>
            <person name="Dewar J."/>
            <person name="Goldberg J."/>
            <person name="Griggs A."/>
            <person name="Gujja S."/>
            <person name="Hansen M."/>
            <person name="Howarth C."/>
            <person name="Imamovic A."/>
            <person name="Larimer J."/>
            <person name="McCowan C."/>
            <person name="Murphy C."/>
            <person name="Neiman D."/>
            <person name="Pearson M."/>
            <person name="Priest M."/>
            <person name="Roberts A."/>
            <person name="Saif S."/>
            <person name="Shea T."/>
            <person name="Sisk P."/>
            <person name="Sykes S."/>
            <person name="Wortman J."/>
            <person name="Nusbaum C."/>
            <person name="Birren B."/>
        </authorList>
    </citation>
    <scope>NUCLEOTIDE SEQUENCE [LARGE SCALE GENOMIC DNA]</scope>
    <source>
        <strain evidence="3 4">CIP 70.18</strain>
    </source>
</reference>
<evidence type="ECO:0000256" key="1">
    <source>
        <dbReference type="SAM" id="Phobius"/>
    </source>
</evidence>